<evidence type="ECO:0000256" key="1">
    <source>
        <dbReference type="SAM" id="Coils"/>
    </source>
</evidence>
<dbReference type="EnsemblMetazoa" id="CLYHEMT007880.1">
    <property type="protein sequence ID" value="CLYHEMP007880.1"/>
    <property type="gene ID" value="CLYHEMG007880"/>
</dbReference>
<feature type="compositionally biased region" description="Low complexity" evidence="2">
    <location>
        <begin position="407"/>
        <end position="422"/>
    </location>
</feature>
<name>A0A7M5U9L9_9CNID</name>
<feature type="compositionally biased region" description="Low complexity" evidence="2">
    <location>
        <begin position="434"/>
        <end position="443"/>
    </location>
</feature>
<evidence type="ECO:0000313" key="4">
    <source>
        <dbReference type="Proteomes" id="UP000594262"/>
    </source>
</evidence>
<accession>A0A7M5U9L9</accession>
<dbReference type="SUPFAM" id="SSF47473">
    <property type="entry name" value="EF-hand"/>
    <property type="match status" value="1"/>
</dbReference>
<dbReference type="OrthoDB" id="6022295at2759"/>
<dbReference type="InterPro" id="IPR011992">
    <property type="entry name" value="EF-hand-dom_pair"/>
</dbReference>
<evidence type="ECO:0000256" key="2">
    <source>
        <dbReference type="SAM" id="MobiDB-lite"/>
    </source>
</evidence>
<evidence type="ECO:0000313" key="3">
    <source>
        <dbReference type="EnsemblMetazoa" id="CLYHEMP007880.1"/>
    </source>
</evidence>
<proteinExistence type="predicted"/>
<feature type="compositionally biased region" description="Low complexity" evidence="2">
    <location>
        <begin position="358"/>
        <end position="367"/>
    </location>
</feature>
<dbReference type="PANTHER" id="PTHR34830:SF1">
    <property type="entry name" value="GENE 12695-RELATED"/>
    <property type="match status" value="1"/>
</dbReference>
<dbReference type="RefSeq" id="XP_066923919.1">
    <property type="nucleotide sequence ID" value="XM_067067818.1"/>
</dbReference>
<feature type="coiled-coil region" evidence="1">
    <location>
        <begin position="151"/>
        <end position="178"/>
    </location>
</feature>
<sequence>MVRTYHRKADKGQMMSPWEKAMRNADSEEGRPVNTGKRVYAEMKVTKTSFEHHSTPRALKLPPITEDPQQMIQFLGEEVGKALARSKEKISKMIKEFVLYDPSQTSLMSKSSAFEILQRYKIPSNENYQKKVLALHVDREEPSKINYNKMVEFFENSRKNYLERLEIVQQQADQQSNATGSISDNTVGRYDSVATMNQVHNKPRKAHEQAFKERRDAGQLLEIEKALKGYRSADPEDLIDGLEESLKTTCRSDDLLTDNGHVRSLVNKHGLPINSSLTLKLIERLDPFSTGSIEWPKFIAFLRKSIGSSPRKTRTPVAPIVQQSKQDIVPERPAWELRQPLSSIGSRQSYRRDDEMHNGGNHHNNSNALSPLGMTKQEPVPQSPWQQFSATDDPGYHSNPSDPSPRYDNINNNNDIYDTPNNGGDGYYDDYHYENNNNNNNEEFPQMDDGLEAAFAKSVNELRSSYATEPEPEPARPSFEGQGQRGDIYKMVANALEDKAKLNQGRIHTNDVRKIMNYYNLLFDANFPMDSVNSILNRCSQNDEIYADQIIGMFGKEII</sequence>
<feature type="region of interest" description="Disordered" evidence="2">
    <location>
        <begin position="1"/>
        <end position="32"/>
    </location>
</feature>
<dbReference type="AlphaFoldDB" id="A0A7M5U9L9"/>
<organism evidence="3 4">
    <name type="scientific">Clytia hemisphaerica</name>
    <dbReference type="NCBI Taxonomy" id="252671"/>
    <lineage>
        <taxon>Eukaryota</taxon>
        <taxon>Metazoa</taxon>
        <taxon>Cnidaria</taxon>
        <taxon>Hydrozoa</taxon>
        <taxon>Hydroidolina</taxon>
        <taxon>Leptothecata</taxon>
        <taxon>Obeliida</taxon>
        <taxon>Clytiidae</taxon>
        <taxon>Clytia</taxon>
    </lineage>
</organism>
<dbReference type="PANTHER" id="PTHR34830">
    <property type="entry name" value="SIMILAR TO HYPOTHETICAL PROTEIN MGC34837"/>
    <property type="match status" value="1"/>
</dbReference>
<dbReference type="Proteomes" id="UP000594262">
    <property type="component" value="Unplaced"/>
</dbReference>
<keyword evidence="4" id="KW-1185">Reference proteome</keyword>
<reference evidence="3" key="1">
    <citation type="submission" date="2021-01" db="UniProtKB">
        <authorList>
            <consortium name="EnsemblMetazoa"/>
        </authorList>
    </citation>
    <scope>IDENTIFICATION</scope>
</reference>
<keyword evidence="1" id="KW-0175">Coiled coil</keyword>
<dbReference type="GeneID" id="136811204"/>
<feature type="region of interest" description="Disordered" evidence="2">
    <location>
        <begin position="331"/>
        <end position="444"/>
    </location>
</feature>
<protein>
    <submittedName>
        <fullName evidence="3">Uncharacterized protein</fullName>
    </submittedName>
</protein>
<dbReference type="InterPro" id="IPR040774">
    <property type="entry name" value="DUF5580"/>
</dbReference>
<feature type="compositionally biased region" description="Basic and acidic residues" evidence="2">
    <location>
        <begin position="20"/>
        <end position="31"/>
    </location>
</feature>